<dbReference type="Proteomes" id="UP000281128">
    <property type="component" value="Unassembled WGS sequence"/>
</dbReference>
<comment type="caution">
    <text evidence="1">The sequence shown here is derived from an EMBL/GenBank/DDBJ whole genome shotgun (WGS) entry which is preliminary data.</text>
</comment>
<accession>A0A3A8B5E1</accession>
<gene>
    <name evidence="1" type="ORF">D6850_07215</name>
</gene>
<dbReference type="RefSeq" id="WP_121165366.1">
    <property type="nucleotide sequence ID" value="NZ_RAPE01000002.1"/>
</dbReference>
<reference evidence="1 2" key="1">
    <citation type="submission" date="2018-09" db="EMBL/GenBank/DDBJ databases">
        <title>Roseovarius spongiae sp. nov., isolated from a marine sponge.</title>
        <authorList>
            <person name="Zhuang L."/>
            <person name="Luo L."/>
        </authorList>
    </citation>
    <scope>NUCLEOTIDE SEQUENCE [LARGE SCALE GENOMIC DNA]</scope>
    <source>
        <strain evidence="1 2">HN-E21</strain>
    </source>
</reference>
<evidence type="ECO:0000313" key="2">
    <source>
        <dbReference type="Proteomes" id="UP000281128"/>
    </source>
</evidence>
<evidence type="ECO:0000313" key="1">
    <source>
        <dbReference type="EMBL" id="RKF14666.1"/>
    </source>
</evidence>
<organism evidence="1 2">
    <name type="scientific">Roseovarius spongiae</name>
    <dbReference type="NCBI Taxonomy" id="2320272"/>
    <lineage>
        <taxon>Bacteria</taxon>
        <taxon>Pseudomonadati</taxon>
        <taxon>Pseudomonadota</taxon>
        <taxon>Alphaproteobacteria</taxon>
        <taxon>Rhodobacterales</taxon>
        <taxon>Roseobacteraceae</taxon>
        <taxon>Roseovarius</taxon>
    </lineage>
</organism>
<dbReference type="AlphaFoldDB" id="A0A3A8B5E1"/>
<proteinExistence type="predicted"/>
<keyword evidence="2" id="KW-1185">Reference proteome</keyword>
<name>A0A3A8B5E1_9RHOB</name>
<protein>
    <submittedName>
        <fullName evidence="1">Uncharacterized protein</fullName>
    </submittedName>
</protein>
<dbReference type="OrthoDB" id="7658488at2"/>
<sequence length="117" mass="12593">MITHLPADVQAGLDAARKLAARKSGRLRVVVDDTAYRVLRTWPGGFALNAADAPPRRGLVDLYEGGRHLSRCLVVALGEENGEIAFDYKLSTDASGEQPLDFHRAPDAPAALIEKDG</sequence>
<dbReference type="EMBL" id="RAPE01000002">
    <property type="protein sequence ID" value="RKF14666.1"/>
    <property type="molecule type" value="Genomic_DNA"/>
</dbReference>